<dbReference type="STRING" id="1054147.F4PL49"/>
<feature type="compositionally biased region" description="Acidic residues" evidence="9">
    <location>
        <begin position="1"/>
        <end position="24"/>
    </location>
</feature>
<comment type="similarity">
    <text evidence="2">Belongs to the EAF6 family.</text>
</comment>
<keyword evidence="5 8" id="KW-0175">Coiled coil</keyword>
<evidence type="ECO:0000256" key="6">
    <source>
        <dbReference type="ARBA" id="ARBA00023163"/>
    </source>
</evidence>
<dbReference type="OMA" id="RGWDGYV"/>
<keyword evidence="7" id="KW-0539">Nucleus</keyword>
<keyword evidence="11" id="KW-1185">Reference proteome</keyword>
<evidence type="ECO:0000313" key="11">
    <source>
        <dbReference type="Proteomes" id="UP000007797"/>
    </source>
</evidence>
<dbReference type="GO" id="GO:0005634">
    <property type="term" value="C:nucleus"/>
    <property type="evidence" value="ECO:0007669"/>
    <property type="project" value="UniProtKB-SubCell"/>
</dbReference>
<dbReference type="Proteomes" id="UP000007797">
    <property type="component" value="Unassembled WGS sequence"/>
</dbReference>
<evidence type="ECO:0000256" key="8">
    <source>
        <dbReference type="SAM" id="Coils"/>
    </source>
</evidence>
<evidence type="ECO:0000256" key="2">
    <source>
        <dbReference type="ARBA" id="ARBA00010916"/>
    </source>
</evidence>
<feature type="coiled-coil region" evidence="8">
    <location>
        <begin position="58"/>
        <end position="92"/>
    </location>
</feature>
<dbReference type="PANTHER" id="PTHR13476">
    <property type="entry name" value="CHROMATIN MODIFICATION-RELATED PROTEIN MEAF6"/>
    <property type="match status" value="1"/>
</dbReference>
<dbReference type="GO" id="GO:0006325">
    <property type="term" value="P:chromatin organization"/>
    <property type="evidence" value="ECO:0007669"/>
    <property type="project" value="UniProtKB-KW"/>
</dbReference>
<evidence type="ECO:0000256" key="4">
    <source>
        <dbReference type="ARBA" id="ARBA00023015"/>
    </source>
</evidence>
<evidence type="ECO:0000256" key="7">
    <source>
        <dbReference type="ARBA" id="ARBA00023242"/>
    </source>
</evidence>
<feature type="compositionally biased region" description="Low complexity" evidence="9">
    <location>
        <begin position="25"/>
        <end position="42"/>
    </location>
</feature>
<evidence type="ECO:0000313" key="10">
    <source>
        <dbReference type="EMBL" id="EGG23271.1"/>
    </source>
</evidence>
<dbReference type="EMBL" id="GL883008">
    <property type="protein sequence ID" value="EGG23271.1"/>
    <property type="molecule type" value="Genomic_DNA"/>
</dbReference>
<dbReference type="OrthoDB" id="18890at2759"/>
<gene>
    <name evidence="10" type="ORF">DFA_05403</name>
</gene>
<feature type="region of interest" description="Disordered" evidence="9">
    <location>
        <begin position="1"/>
        <end position="57"/>
    </location>
</feature>
<dbReference type="AlphaFoldDB" id="F4PL49"/>
<keyword evidence="6" id="KW-0804">Transcription</keyword>
<name>F4PL49_CACFS</name>
<organism evidence="10 11">
    <name type="scientific">Cavenderia fasciculata</name>
    <name type="common">Slime mold</name>
    <name type="synonym">Dictyostelium fasciculatum</name>
    <dbReference type="NCBI Taxonomy" id="261658"/>
    <lineage>
        <taxon>Eukaryota</taxon>
        <taxon>Amoebozoa</taxon>
        <taxon>Evosea</taxon>
        <taxon>Eumycetozoa</taxon>
        <taxon>Dictyostelia</taxon>
        <taxon>Acytosteliales</taxon>
        <taxon>Cavenderiaceae</taxon>
        <taxon>Cavenderia</taxon>
    </lineage>
</organism>
<sequence length="175" mass="19768">MDEDEDMNEESEDVENEEEEDEESNQTSTTSTTTTSTTSTTNTGGGAPGLTETQIREKTEVIHEIESLLEEKKNIENKISSLEKQIYALEGRYLEETHHIGNVIRGWDGYVSGSGALKKLRWREADRIFSQSSSTYQDSINDKNLSDNYKDIGDEAAVIKRKTRSSTHDKLKKRG</sequence>
<proteinExistence type="inferred from homology"/>
<evidence type="ECO:0008006" key="12">
    <source>
        <dbReference type="Google" id="ProtNLM"/>
    </source>
</evidence>
<protein>
    <recommendedName>
        <fullName evidence="12">Chromatin modification-related protein MEAF6</fullName>
    </recommendedName>
</protein>
<accession>F4PL49</accession>
<dbReference type="GO" id="GO:0000123">
    <property type="term" value="C:histone acetyltransferase complex"/>
    <property type="evidence" value="ECO:0007669"/>
    <property type="project" value="InterPro"/>
</dbReference>
<keyword evidence="4" id="KW-0805">Transcription regulation</keyword>
<comment type="subcellular location">
    <subcellularLocation>
        <location evidence="1">Nucleus</location>
    </subcellularLocation>
</comment>
<dbReference type="KEGG" id="dfa:DFA_05403"/>
<dbReference type="Pfam" id="PF09340">
    <property type="entry name" value="NuA4"/>
    <property type="match status" value="1"/>
</dbReference>
<evidence type="ECO:0000256" key="3">
    <source>
        <dbReference type="ARBA" id="ARBA00022853"/>
    </source>
</evidence>
<reference evidence="11" key="1">
    <citation type="journal article" date="2011" name="Genome Res.">
        <title>Phylogeny-wide analysis of social amoeba genomes highlights ancient origins for complex intercellular communication.</title>
        <authorList>
            <person name="Heidel A.J."/>
            <person name="Lawal H.M."/>
            <person name="Felder M."/>
            <person name="Schilde C."/>
            <person name="Helps N.R."/>
            <person name="Tunggal B."/>
            <person name="Rivero F."/>
            <person name="John U."/>
            <person name="Schleicher M."/>
            <person name="Eichinger L."/>
            <person name="Platzer M."/>
            <person name="Noegel A.A."/>
            <person name="Schaap P."/>
            <person name="Gloeckner G."/>
        </authorList>
    </citation>
    <scope>NUCLEOTIDE SEQUENCE [LARGE SCALE GENOMIC DNA]</scope>
    <source>
        <strain evidence="11">SH3</strain>
    </source>
</reference>
<evidence type="ECO:0000256" key="9">
    <source>
        <dbReference type="SAM" id="MobiDB-lite"/>
    </source>
</evidence>
<evidence type="ECO:0000256" key="5">
    <source>
        <dbReference type="ARBA" id="ARBA00023054"/>
    </source>
</evidence>
<dbReference type="GeneID" id="14875046"/>
<evidence type="ECO:0000256" key="1">
    <source>
        <dbReference type="ARBA" id="ARBA00004123"/>
    </source>
</evidence>
<keyword evidence="3" id="KW-0156">Chromatin regulator</keyword>
<dbReference type="InterPro" id="IPR015418">
    <property type="entry name" value="Eaf6"/>
</dbReference>
<dbReference type="RefSeq" id="XP_004361122.1">
    <property type="nucleotide sequence ID" value="XM_004361065.1"/>
</dbReference>